<evidence type="ECO:0000313" key="2">
    <source>
        <dbReference type="Proteomes" id="UP000254512"/>
    </source>
</evidence>
<evidence type="ECO:0000313" key="1">
    <source>
        <dbReference type="EMBL" id="STO56729.1"/>
    </source>
</evidence>
<gene>
    <name evidence="1" type="ORF">NCTC11645_01103</name>
</gene>
<reference evidence="1 2" key="1">
    <citation type="submission" date="2018-06" db="EMBL/GenBank/DDBJ databases">
        <authorList>
            <consortium name="Pathogen Informatics"/>
            <person name="Doyle S."/>
        </authorList>
    </citation>
    <scope>NUCLEOTIDE SEQUENCE [LARGE SCALE GENOMIC DNA]</scope>
    <source>
        <strain evidence="1 2">NCTC11645</strain>
    </source>
</reference>
<accession>A0A377HKM2</accession>
<dbReference type="STRING" id="673.AL542_10735"/>
<protein>
    <submittedName>
        <fullName evidence="1">Uncharacterized protein</fullName>
    </submittedName>
</protein>
<dbReference type="EMBL" id="UGHD01000002">
    <property type="protein sequence ID" value="STO56729.1"/>
    <property type="molecule type" value="Genomic_DNA"/>
</dbReference>
<dbReference type="Proteomes" id="UP000254512">
    <property type="component" value="Unassembled WGS sequence"/>
</dbReference>
<dbReference type="AlphaFoldDB" id="A0A377HKM2"/>
<name>A0A377HKM2_GRIHO</name>
<proteinExistence type="predicted"/>
<sequence>MYSLHSIEAIIVKCARHICPSLYTVYAYSVLGWEMSINHSEAIAWLISRAAENTANQEDNTVLPYLLELVEADAKTGQVVAEASDE</sequence>
<organism evidence="1 2">
    <name type="scientific">Grimontia hollisae</name>
    <name type="common">Vibrio hollisae</name>
    <dbReference type="NCBI Taxonomy" id="673"/>
    <lineage>
        <taxon>Bacteria</taxon>
        <taxon>Pseudomonadati</taxon>
        <taxon>Pseudomonadota</taxon>
        <taxon>Gammaproteobacteria</taxon>
        <taxon>Vibrionales</taxon>
        <taxon>Vibrionaceae</taxon>
        <taxon>Grimontia</taxon>
    </lineage>
</organism>